<keyword evidence="3" id="KW-1185">Reference proteome</keyword>
<feature type="compositionally biased region" description="Basic and acidic residues" evidence="1">
    <location>
        <begin position="51"/>
        <end position="128"/>
    </location>
</feature>
<evidence type="ECO:0000256" key="1">
    <source>
        <dbReference type="SAM" id="MobiDB-lite"/>
    </source>
</evidence>
<feature type="region of interest" description="Disordered" evidence="1">
    <location>
        <begin position="1"/>
        <end position="29"/>
    </location>
</feature>
<evidence type="ECO:0000313" key="3">
    <source>
        <dbReference type="Proteomes" id="UP001623348"/>
    </source>
</evidence>
<reference evidence="2 3" key="1">
    <citation type="submission" date="2024-06" db="EMBL/GenBank/DDBJ databases">
        <title>The draft genome of Grus japonensis, version 3.</title>
        <authorList>
            <person name="Nabeshima K."/>
            <person name="Suzuki S."/>
            <person name="Onuma M."/>
        </authorList>
    </citation>
    <scope>NUCLEOTIDE SEQUENCE [LARGE SCALE GENOMIC DNA]</scope>
    <source>
        <strain evidence="2 3">451A</strain>
    </source>
</reference>
<feature type="compositionally biased region" description="Polar residues" evidence="1">
    <location>
        <begin position="9"/>
        <end position="29"/>
    </location>
</feature>
<evidence type="ECO:0000313" key="2">
    <source>
        <dbReference type="EMBL" id="GAB0187340.1"/>
    </source>
</evidence>
<dbReference type="AlphaFoldDB" id="A0ABC9WPV5"/>
<feature type="region of interest" description="Disordered" evidence="1">
    <location>
        <begin position="42"/>
        <end position="128"/>
    </location>
</feature>
<name>A0ABC9WPV5_GRUJA</name>
<organism evidence="2 3">
    <name type="scientific">Grus japonensis</name>
    <name type="common">Japanese crane</name>
    <name type="synonym">Red-crowned crane</name>
    <dbReference type="NCBI Taxonomy" id="30415"/>
    <lineage>
        <taxon>Eukaryota</taxon>
        <taxon>Metazoa</taxon>
        <taxon>Chordata</taxon>
        <taxon>Craniata</taxon>
        <taxon>Vertebrata</taxon>
        <taxon>Euteleostomi</taxon>
        <taxon>Archelosauria</taxon>
        <taxon>Archosauria</taxon>
        <taxon>Dinosauria</taxon>
        <taxon>Saurischia</taxon>
        <taxon>Theropoda</taxon>
        <taxon>Coelurosauria</taxon>
        <taxon>Aves</taxon>
        <taxon>Neognathae</taxon>
        <taxon>Neoaves</taxon>
        <taxon>Gruiformes</taxon>
        <taxon>Gruidae</taxon>
        <taxon>Grus</taxon>
    </lineage>
</organism>
<protein>
    <submittedName>
        <fullName evidence="2">Uncharacterized protein</fullName>
    </submittedName>
</protein>
<comment type="caution">
    <text evidence="2">The sequence shown here is derived from an EMBL/GenBank/DDBJ whole genome shotgun (WGS) entry which is preliminary data.</text>
</comment>
<sequence>MAVGDMRQQKSSSNNITRTAEDGTNTLSNFSMCTLTFRKQVEHLCNNPVTQERRREEKRGEERRREEKRGEERRREEKRGEERRREEKRGEERRREEKRGEERRREEKRGEERRREEKRGEERRREEKRGTCIVYSCLCNSYICFRELIHLLWSSQN</sequence>
<accession>A0ABC9WPV5</accession>
<gene>
    <name evidence="2" type="ORF">GRJ2_001199300</name>
</gene>
<dbReference type="EMBL" id="BAAFJT010000003">
    <property type="protein sequence ID" value="GAB0187340.1"/>
    <property type="molecule type" value="Genomic_DNA"/>
</dbReference>
<dbReference type="Proteomes" id="UP001623348">
    <property type="component" value="Unassembled WGS sequence"/>
</dbReference>
<proteinExistence type="predicted"/>